<dbReference type="Gramene" id="KOM56092">
    <property type="protein sequence ID" value="KOM56092"/>
    <property type="gene ID" value="LR48_Vigan10g198400"/>
</dbReference>
<dbReference type="GO" id="GO:0015918">
    <property type="term" value="P:sterol transport"/>
    <property type="evidence" value="ECO:0007669"/>
    <property type="project" value="TreeGrafter"/>
</dbReference>
<gene>
    <name evidence="2" type="ORF">LR48_Vigan10g198400</name>
</gene>
<feature type="domain" description="NPC1 middle luminal" evidence="1">
    <location>
        <begin position="1"/>
        <end position="42"/>
    </location>
</feature>
<name>A0A0L9VMI0_PHAAN</name>
<organism evidence="2 3">
    <name type="scientific">Phaseolus angularis</name>
    <name type="common">Azuki bean</name>
    <name type="synonym">Vigna angularis</name>
    <dbReference type="NCBI Taxonomy" id="3914"/>
    <lineage>
        <taxon>Eukaryota</taxon>
        <taxon>Viridiplantae</taxon>
        <taxon>Streptophyta</taxon>
        <taxon>Embryophyta</taxon>
        <taxon>Tracheophyta</taxon>
        <taxon>Spermatophyta</taxon>
        <taxon>Magnoliopsida</taxon>
        <taxon>eudicotyledons</taxon>
        <taxon>Gunneridae</taxon>
        <taxon>Pentapetalae</taxon>
        <taxon>rosids</taxon>
        <taxon>fabids</taxon>
        <taxon>Fabales</taxon>
        <taxon>Fabaceae</taxon>
        <taxon>Papilionoideae</taxon>
        <taxon>50 kb inversion clade</taxon>
        <taxon>NPAAA clade</taxon>
        <taxon>indigoferoid/millettioid clade</taxon>
        <taxon>Phaseoleae</taxon>
        <taxon>Vigna</taxon>
    </lineage>
</organism>
<dbReference type="GO" id="GO:0032934">
    <property type="term" value="F:sterol binding"/>
    <property type="evidence" value="ECO:0007669"/>
    <property type="project" value="TreeGrafter"/>
</dbReference>
<dbReference type="EMBL" id="CM003380">
    <property type="protein sequence ID" value="KOM56092.1"/>
    <property type="molecule type" value="Genomic_DNA"/>
</dbReference>
<dbReference type="PANTHER" id="PTHR45727:SF2">
    <property type="entry name" value="NPC INTRACELLULAR CHOLESTEROL TRANSPORTER 1"/>
    <property type="match status" value="1"/>
</dbReference>
<dbReference type="GO" id="GO:0016020">
    <property type="term" value="C:membrane"/>
    <property type="evidence" value="ECO:0007669"/>
    <property type="project" value="TreeGrafter"/>
</dbReference>
<sequence>MSAFKAPLDPSTVLGGFSGNDYSGASAFIVTYPVNNAVDKEGNGTRKASAFKGTTWPFWSHSCFVVCPWVGWIV</sequence>
<protein>
    <recommendedName>
        <fullName evidence="1">NPC1 middle luminal domain-containing protein</fullName>
    </recommendedName>
</protein>
<evidence type="ECO:0000313" key="3">
    <source>
        <dbReference type="Proteomes" id="UP000053144"/>
    </source>
</evidence>
<evidence type="ECO:0000313" key="2">
    <source>
        <dbReference type="EMBL" id="KOM56092.1"/>
    </source>
</evidence>
<dbReference type="Proteomes" id="UP000053144">
    <property type="component" value="Chromosome 10"/>
</dbReference>
<accession>A0A0L9VMI0</accession>
<dbReference type="PANTHER" id="PTHR45727">
    <property type="entry name" value="NPC INTRACELLULAR CHOLESTEROL TRANSPORTER 1"/>
    <property type="match status" value="1"/>
</dbReference>
<dbReference type="InterPro" id="IPR053956">
    <property type="entry name" value="NPC1_MLD"/>
</dbReference>
<evidence type="ECO:0000259" key="1">
    <source>
        <dbReference type="Pfam" id="PF22314"/>
    </source>
</evidence>
<dbReference type="Pfam" id="PF22314">
    <property type="entry name" value="NPC1_MLD"/>
    <property type="match status" value="1"/>
</dbReference>
<reference evidence="3" key="1">
    <citation type="journal article" date="2015" name="Proc. Natl. Acad. Sci. U.S.A.">
        <title>Genome sequencing of adzuki bean (Vigna angularis) provides insight into high starch and low fat accumulation and domestication.</title>
        <authorList>
            <person name="Yang K."/>
            <person name="Tian Z."/>
            <person name="Chen C."/>
            <person name="Luo L."/>
            <person name="Zhao B."/>
            <person name="Wang Z."/>
            <person name="Yu L."/>
            <person name="Li Y."/>
            <person name="Sun Y."/>
            <person name="Li W."/>
            <person name="Chen Y."/>
            <person name="Li Y."/>
            <person name="Zhang Y."/>
            <person name="Ai D."/>
            <person name="Zhao J."/>
            <person name="Shang C."/>
            <person name="Ma Y."/>
            <person name="Wu B."/>
            <person name="Wang M."/>
            <person name="Gao L."/>
            <person name="Sun D."/>
            <person name="Zhang P."/>
            <person name="Guo F."/>
            <person name="Wang W."/>
            <person name="Li Y."/>
            <person name="Wang J."/>
            <person name="Varshney R.K."/>
            <person name="Wang J."/>
            <person name="Ling H.Q."/>
            <person name="Wan P."/>
        </authorList>
    </citation>
    <scope>NUCLEOTIDE SEQUENCE</scope>
    <source>
        <strain evidence="3">cv. Jingnong 6</strain>
    </source>
</reference>
<dbReference type="AlphaFoldDB" id="A0A0L9VMI0"/>
<proteinExistence type="predicted"/>
<dbReference type="STRING" id="3914.A0A0L9VMI0"/>